<gene>
    <name evidence="6" type="ORF">A4U43_C03F30310</name>
</gene>
<dbReference type="PANTHER" id="PTHR31973:SF194">
    <property type="entry name" value="OS06G0632700 PROTEIN"/>
    <property type="match status" value="1"/>
</dbReference>
<dbReference type="SMART" id="SM00666">
    <property type="entry name" value="PB1"/>
    <property type="match status" value="1"/>
</dbReference>
<reference evidence="7" key="1">
    <citation type="journal article" date="2017" name="Nat. Commun.">
        <title>The asparagus genome sheds light on the origin and evolution of a young Y chromosome.</title>
        <authorList>
            <person name="Harkess A."/>
            <person name="Zhou J."/>
            <person name="Xu C."/>
            <person name="Bowers J.E."/>
            <person name="Van der Hulst R."/>
            <person name="Ayyampalayam S."/>
            <person name="Mercati F."/>
            <person name="Riccardi P."/>
            <person name="McKain M.R."/>
            <person name="Kakrana A."/>
            <person name="Tang H."/>
            <person name="Ray J."/>
            <person name="Groenendijk J."/>
            <person name="Arikit S."/>
            <person name="Mathioni S.M."/>
            <person name="Nakano M."/>
            <person name="Shan H."/>
            <person name="Telgmann-Rauber A."/>
            <person name="Kanno A."/>
            <person name="Yue Z."/>
            <person name="Chen H."/>
            <person name="Li W."/>
            <person name="Chen Y."/>
            <person name="Xu X."/>
            <person name="Zhang Y."/>
            <person name="Luo S."/>
            <person name="Chen H."/>
            <person name="Gao J."/>
            <person name="Mao Z."/>
            <person name="Pires J.C."/>
            <person name="Luo M."/>
            <person name="Kudrna D."/>
            <person name="Wing R.A."/>
            <person name="Meyers B.C."/>
            <person name="Yi K."/>
            <person name="Kong H."/>
            <person name="Lavrijsen P."/>
            <person name="Sunseri F."/>
            <person name="Falavigna A."/>
            <person name="Ye Y."/>
            <person name="Leebens-Mack J.H."/>
            <person name="Chen G."/>
        </authorList>
    </citation>
    <scope>NUCLEOTIDE SEQUENCE [LARGE SCALE GENOMIC DNA]</scope>
    <source>
        <strain evidence="7">cv. DH0086</strain>
    </source>
</reference>
<evidence type="ECO:0000259" key="5">
    <source>
        <dbReference type="PROSITE" id="PS50966"/>
    </source>
</evidence>
<evidence type="ECO:0000313" key="7">
    <source>
        <dbReference type="Proteomes" id="UP000243459"/>
    </source>
</evidence>
<dbReference type="AlphaFoldDB" id="A0A5P1FGV0"/>
<evidence type="ECO:0000256" key="3">
    <source>
        <dbReference type="ARBA" id="ARBA00022833"/>
    </source>
</evidence>
<dbReference type="Gramene" id="ONK76627">
    <property type="protein sequence ID" value="ONK76627"/>
    <property type="gene ID" value="A4U43_C03F30310"/>
</dbReference>
<dbReference type="Pfam" id="PF03108">
    <property type="entry name" value="DBD_Tnp_Mut"/>
    <property type="match status" value="1"/>
</dbReference>
<evidence type="ECO:0000313" key="6">
    <source>
        <dbReference type="EMBL" id="ONK76627.1"/>
    </source>
</evidence>
<dbReference type="SUPFAM" id="SSF54277">
    <property type="entry name" value="CAD &amp; PB1 domains"/>
    <property type="match status" value="1"/>
</dbReference>
<dbReference type="SMART" id="SM00575">
    <property type="entry name" value="ZnF_PMZ"/>
    <property type="match status" value="1"/>
</dbReference>
<accession>A0A5P1FGV0</accession>
<keyword evidence="2 4" id="KW-0863">Zinc-finger</keyword>
<evidence type="ECO:0000256" key="2">
    <source>
        <dbReference type="ARBA" id="ARBA00022771"/>
    </source>
</evidence>
<dbReference type="Pfam" id="PF04434">
    <property type="entry name" value="SWIM"/>
    <property type="match status" value="1"/>
</dbReference>
<proteinExistence type="predicted"/>
<feature type="domain" description="SWIM-type" evidence="5">
    <location>
        <begin position="592"/>
        <end position="633"/>
    </location>
</feature>
<dbReference type="PROSITE" id="PS50966">
    <property type="entry name" value="ZF_SWIM"/>
    <property type="match status" value="1"/>
</dbReference>
<keyword evidence="3" id="KW-0862">Zinc</keyword>
<sequence length="715" mass="81078">MGKILAIFQMGGQFTTDSDGSMSYSGGDAHAFDIKSDMTFDSLLSEISELFHCDASMYTFKYFLPGNRRTLITISSDKDLSRMVDFHSDSLTTDVYLLKRTDVPTSTTTPTPSPTHRRRTRSMLADSVPIDVIPINEYSEGSAKRICDSWDNSITGVGQAFASPRAFRDALKKYAIAKNFMYKFIKNEGPRISVRCAEDECPWRIYASKNSNKHELTIKKFNDTHTCEREGNREHNKLATQGWIASLIKDKLRETPDYSPRDIAKDFKKEYGLNLSYYQAWRGKSLAKKELHGSHEEASDQLPWFCEKLVETNPGSFAVFEEVEDSKLGRLFISFRASINGFEHGCRPLLFLDSVSLKSARQWKILAATGVDGENEVFPVAFAVIEDDSKENWQWFMLQLKSVLGTSRTITFVLKRQNELEEKLAEIFPGCIYGYCVNSLIEEFKSELDDSLTKELKETAVEDFASAVHACKVDEFNAIIDKLKAESEKSAERVLSSKPEYWSNAFFKGLRYGKYSSEASGTFNSWISIRNEPSIVQAVDIIRCKIMEMIYTRRENSNAWMTILTPSANDKIQEEIIKAQTLEVVHSTDNIFEVRDEGKTDIVNIDTWECTCRRWQVIGLPCVHALAVVERTDRCASDLCSKYFTMVCYRETYAMSINPIGDAVNGIVAVPVRQRRGPGGQFKKLKATESVLKAKRPVTCSKCKVKGHYSRTCKA</sequence>
<dbReference type="InterPro" id="IPR004332">
    <property type="entry name" value="Transposase_MuDR"/>
</dbReference>
<name>A0A5P1FGV0_ASPOF</name>
<organism evidence="6 7">
    <name type="scientific">Asparagus officinalis</name>
    <name type="common">Garden asparagus</name>
    <dbReference type="NCBI Taxonomy" id="4686"/>
    <lineage>
        <taxon>Eukaryota</taxon>
        <taxon>Viridiplantae</taxon>
        <taxon>Streptophyta</taxon>
        <taxon>Embryophyta</taxon>
        <taxon>Tracheophyta</taxon>
        <taxon>Spermatophyta</taxon>
        <taxon>Magnoliopsida</taxon>
        <taxon>Liliopsida</taxon>
        <taxon>Asparagales</taxon>
        <taxon>Asparagaceae</taxon>
        <taxon>Asparagoideae</taxon>
        <taxon>Asparagus</taxon>
    </lineage>
</organism>
<evidence type="ECO:0000256" key="4">
    <source>
        <dbReference type="PROSITE-ProRule" id="PRU00325"/>
    </source>
</evidence>
<dbReference type="InterPro" id="IPR000270">
    <property type="entry name" value="PB1_dom"/>
</dbReference>
<evidence type="ECO:0000256" key="1">
    <source>
        <dbReference type="ARBA" id="ARBA00022723"/>
    </source>
</evidence>
<dbReference type="GO" id="GO:0008270">
    <property type="term" value="F:zinc ion binding"/>
    <property type="evidence" value="ECO:0007669"/>
    <property type="project" value="UniProtKB-KW"/>
</dbReference>
<protein>
    <recommendedName>
        <fullName evidence="5">SWIM-type domain-containing protein</fullName>
    </recommendedName>
</protein>
<dbReference type="Pfam" id="PF00564">
    <property type="entry name" value="PB1"/>
    <property type="match status" value="1"/>
</dbReference>
<dbReference type="InterPro" id="IPR007527">
    <property type="entry name" value="Znf_SWIM"/>
</dbReference>
<keyword evidence="7" id="KW-1185">Reference proteome</keyword>
<dbReference type="EMBL" id="CM007383">
    <property type="protein sequence ID" value="ONK76627.1"/>
    <property type="molecule type" value="Genomic_DNA"/>
</dbReference>
<dbReference type="InterPro" id="IPR006564">
    <property type="entry name" value="Znf_PMZ"/>
</dbReference>
<keyword evidence="1" id="KW-0479">Metal-binding</keyword>
<dbReference type="Proteomes" id="UP000243459">
    <property type="component" value="Chromosome 3"/>
</dbReference>
<dbReference type="Pfam" id="PF10551">
    <property type="entry name" value="MULE"/>
    <property type="match status" value="1"/>
</dbReference>
<dbReference type="InterPro" id="IPR018289">
    <property type="entry name" value="MULE_transposase_dom"/>
</dbReference>
<dbReference type="OrthoDB" id="1346436at2759"/>
<dbReference type="OMA" id="NDVEQPR"/>
<dbReference type="PANTHER" id="PTHR31973">
    <property type="entry name" value="POLYPROTEIN, PUTATIVE-RELATED"/>
    <property type="match status" value="1"/>
</dbReference>